<protein>
    <submittedName>
        <fullName evidence="1">Uncharacterized protein</fullName>
    </submittedName>
</protein>
<accession>A0AAU9NAS6</accession>
<proteinExistence type="predicted"/>
<dbReference type="InterPro" id="IPR046341">
    <property type="entry name" value="SET_dom_sf"/>
</dbReference>
<keyword evidence="2" id="KW-1185">Reference proteome</keyword>
<gene>
    <name evidence="1" type="ORF">LVIROSA_LOCUS18520</name>
</gene>
<dbReference type="Gene3D" id="3.90.1410.10">
    <property type="entry name" value="set domain protein methyltransferase, domain 1"/>
    <property type="match status" value="1"/>
</dbReference>
<evidence type="ECO:0000313" key="2">
    <source>
        <dbReference type="Proteomes" id="UP001157418"/>
    </source>
</evidence>
<dbReference type="EMBL" id="CAKMRJ010003334">
    <property type="protein sequence ID" value="CAH1431820.1"/>
    <property type="molecule type" value="Genomic_DNA"/>
</dbReference>
<organism evidence="1 2">
    <name type="scientific">Lactuca virosa</name>
    <dbReference type="NCBI Taxonomy" id="75947"/>
    <lineage>
        <taxon>Eukaryota</taxon>
        <taxon>Viridiplantae</taxon>
        <taxon>Streptophyta</taxon>
        <taxon>Embryophyta</taxon>
        <taxon>Tracheophyta</taxon>
        <taxon>Spermatophyta</taxon>
        <taxon>Magnoliopsida</taxon>
        <taxon>eudicotyledons</taxon>
        <taxon>Gunneridae</taxon>
        <taxon>Pentapetalae</taxon>
        <taxon>asterids</taxon>
        <taxon>campanulids</taxon>
        <taxon>Asterales</taxon>
        <taxon>Asteraceae</taxon>
        <taxon>Cichorioideae</taxon>
        <taxon>Cichorieae</taxon>
        <taxon>Lactucinae</taxon>
        <taxon>Lactuca</taxon>
    </lineage>
</organism>
<name>A0AAU9NAS6_9ASTR</name>
<dbReference type="Proteomes" id="UP001157418">
    <property type="component" value="Unassembled WGS sequence"/>
</dbReference>
<comment type="caution">
    <text evidence="1">The sequence shown here is derived from an EMBL/GenBank/DDBJ whole genome shotgun (WGS) entry which is preliminary data.</text>
</comment>
<evidence type="ECO:0000313" key="1">
    <source>
        <dbReference type="EMBL" id="CAH1431820.1"/>
    </source>
</evidence>
<reference evidence="1 2" key="1">
    <citation type="submission" date="2022-01" db="EMBL/GenBank/DDBJ databases">
        <authorList>
            <person name="Xiong W."/>
            <person name="Schranz E."/>
        </authorList>
    </citation>
    <scope>NUCLEOTIDE SEQUENCE [LARGE SCALE GENOMIC DNA]</scope>
</reference>
<sequence>MGGRRLQIEGGLSILGHPSWVPISSVLSVGKSIHGRLLFACKPIHAGDCILKVPYTVQLALDNLLPSVSSLLGDDVTNVAKLALVILMHQKTWSGF</sequence>
<dbReference type="AlphaFoldDB" id="A0AAU9NAS6"/>
<dbReference type="SUPFAM" id="SSF82199">
    <property type="entry name" value="SET domain"/>
    <property type="match status" value="1"/>
</dbReference>